<evidence type="ECO:0000313" key="3">
    <source>
        <dbReference type="WBParaSite" id="HCON_00021220-00001"/>
    </source>
</evidence>
<keyword evidence="2" id="KW-1185">Reference proteome</keyword>
<dbReference type="AlphaFoldDB" id="A0A7I4XYN2"/>
<dbReference type="Proteomes" id="UP000025227">
    <property type="component" value="Unplaced"/>
</dbReference>
<name>A0A7I4XYN2_HAECO</name>
<accession>A0A7I4XYN2</accession>
<feature type="region of interest" description="Disordered" evidence="1">
    <location>
        <begin position="70"/>
        <end position="89"/>
    </location>
</feature>
<evidence type="ECO:0000256" key="1">
    <source>
        <dbReference type="SAM" id="MobiDB-lite"/>
    </source>
</evidence>
<evidence type="ECO:0000313" key="2">
    <source>
        <dbReference type="Proteomes" id="UP000025227"/>
    </source>
</evidence>
<reference evidence="3" key="1">
    <citation type="submission" date="2020-12" db="UniProtKB">
        <authorList>
            <consortium name="WormBaseParasite"/>
        </authorList>
    </citation>
    <scope>IDENTIFICATION</scope>
    <source>
        <strain evidence="3">MHco3</strain>
    </source>
</reference>
<sequence>MTDDEHLSKLIEETKDKGGPEGIRSSELERTKINYVVAYAKKSKIRRAGHVVRYSDDRWTGRLLTGSLWTSNKPQDGSYRDGRPSSLKL</sequence>
<feature type="region of interest" description="Disordered" evidence="1">
    <location>
        <begin position="1"/>
        <end position="25"/>
    </location>
</feature>
<dbReference type="WBParaSite" id="HCON_00021220-00001">
    <property type="protein sequence ID" value="HCON_00021220-00001"/>
    <property type="gene ID" value="HCON_00021220"/>
</dbReference>
<proteinExistence type="predicted"/>
<organism evidence="2 3">
    <name type="scientific">Haemonchus contortus</name>
    <name type="common">Barber pole worm</name>
    <dbReference type="NCBI Taxonomy" id="6289"/>
    <lineage>
        <taxon>Eukaryota</taxon>
        <taxon>Metazoa</taxon>
        <taxon>Ecdysozoa</taxon>
        <taxon>Nematoda</taxon>
        <taxon>Chromadorea</taxon>
        <taxon>Rhabditida</taxon>
        <taxon>Rhabditina</taxon>
        <taxon>Rhabditomorpha</taxon>
        <taxon>Strongyloidea</taxon>
        <taxon>Trichostrongylidae</taxon>
        <taxon>Haemonchus</taxon>
    </lineage>
</organism>
<dbReference type="OrthoDB" id="5814184at2759"/>
<protein>
    <submittedName>
        <fullName evidence="3">Transposase</fullName>
    </submittedName>
</protein>